<dbReference type="EMBL" id="CM039428">
    <property type="protein sequence ID" value="KAI4352019.1"/>
    <property type="molecule type" value="Genomic_DNA"/>
</dbReference>
<evidence type="ECO:0000313" key="1">
    <source>
        <dbReference type="EMBL" id="KAI4352019.1"/>
    </source>
</evidence>
<dbReference type="Proteomes" id="UP000828941">
    <property type="component" value="Chromosome 3"/>
</dbReference>
<sequence length="174" mass="20802">MGNSQSEKKIYEDFEPECKYITGEHQDTVDIILRGFHRQHIKCEIERGKVIISGERPLNPPRYQRFRKEIKLKSDHDHDPYKIHPLLTDRGVLVVRLPKKEIRFKKQISRVSSKLNTTISDLHKREEELLVKYGKDIMHYLFDFVKLALAVTILIRIYYYVPKILEIATRYYCK</sequence>
<proteinExistence type="predicted"/>
<keyword evidence="2" id="KW-1185">Reference proteome</keyword>
<evidence type="ECO:0000313" key="2">
    <source>
        <dbReference type="Proteomes" id="UP000828941"/>
    </source>
</evidence>
<organism evidence="1 2">
    <name type="scientific">Bauhinia variegata</name>
    <name type="common">Purple orchid tree</name>
    <name type="synonym">Phanera variegata</name>
    <dbReference type="NCBI Taxonomy" id="167791"/>
    <lineage>
        <taxon>Eukaryota</taxon>
        <taxon>Viridiplantae</taxon>
        <taxon>Streptophyta</taxon>
        <taxon>Embryophyta</taxon>
        <taxon>Tracheophyta</taxon>
        <taxon>Spermatophyta</taxon>
        <taxon>Magnoliopsida</taxon>
        <taxon>eudicotyledons</taxon>
        <taxon>Gunneridae</taxon>
        <taxon>Pentapetalae</taxon>
        <taxon>rosids</taxon>
        <taxon>fabids</taxon>
        <taxon>Fabales</taxon>
        <taxon>Fabaceae</taxon>
        <taxon>Cercidoideae</taxon>
        <taxon>Cercideae</taxon>
        <taxon>Bauhiniinae</taxon>
        <taxon>Bauhinia</taxon>
    </lineage>
</organism>
<protein>
    <submittedName>
        <fullName evidence="1">Uncharacterized protein</fullName>
    </submittedName>
</protein>
<gene>
    <name evidence="1" type="ORF">L6164_006309</name>
</gene>
<name>A0ACB9PT90_BAUVA</name>
<accession>A0ACB9PT90</accession>
<reference evidence="1 2" key="1">
    <citation type="journal article" date="2022" name="DNA Res.">
        <title>Chromosomal-level genome assembly of the orchid tree Bauhinia variegata (Leguminosae; Cercidoideae) supports the allotetraploid origin hypothesis of Bauhinia.</title>
        <authorList>
            <person name="Zhong Y."/>
            <person name="Chen Y."/>
            <person name="Zheng D."/>
            <person name="Pang J."/>
            <person name="Liu Y."/>
            <person name="Luo S."/>
            <person name="Meng S."/>
            <person name="Qian L."/>
            <person name="Wei D."/>
            <person name="Dai S."/>
            <person name="Zhou R."/>
        </authorList>
    </citation>
    <scope>NUCLEOTIDE SEQUENCE [LARGE SCALE GENOMIC DNA]</scope>
    <source>
        <strain evidence="1">BV-YZ2020</strain>
    </source>
</reference>
<comment type="caution">
    <text evidence="1">The sequence shown here is derived from an EMBL/GenBank/DDBJ whole genome shotgun (WGS) entry which is preliminary data.</text>
</comment>